<organism evidence="1">
    <name type="scientific">uncultured Caudovirales phage</name>
    <dbReference type="NCBI Taxonomy" id="2100421"/>
    <lineage>
        <taxon>Viruses</taxon>
        <taxon>Duplodnaviria</taxon>
        <taxon>Heunggongvirae</taxon>
        <taxon>Uroviricota</taxon>
        <taxon>Caudoviricetes</taxon>
        <taxon>Peduoviridae</taxon>
        <taxon>Maltschvirus</taxon>
        <taxon>Maltschvirus maltsch</taxon>
    </lineage>
</organism>
<protein>
    <submittedName>
        <fullName evidence="1">Uncharacterized protein</fullName>
    </submittedName>
</protein>
<reference evidence="1" key="1">
    <citation type="submission" date="2020-04" db="EMBL/GenBank/DDBJ databases">
        <authorList>
            <person name="Chiriac C."/>
            <person name="Salcher M."/>
            <person name="Ghai R."/>
            <person name="Kavagutti S V."/>
        </authorList>
    </citation>
    <scope>NUCLEOTIDE SEQUENCE</scope>
</reference>
<accession>A0A6J5KJU4</accession>
<name>A0A6J5KJU4_9CAUD</name>
<evidence type="ECO:0000313" key="2">
    <source>
        <dbReference type="EMBL" id="CAB5170608.1"/>
    </source>
</evidence>
<evidence type="ECO:0000313" key="1">
    <source>
        <dbReference type="EMBL" id="CAB4121157.1"/>
    </source>
</evidence>
<proteinExistence type="predicted"/>
<dbReference type="EMBL" id="LR796144">
    <property type="protein sequence ID" value="CAB4121157.1"/>
    <property type="molecule type" value="Genomic_DNA"/>
</dbReference>
<gene>
    <name evidence="2" type="ORF">UFOVP154_36</name>
    <name evidence="1" type="ORF">UFOVP8_21</name>
</gene>
<sequence length="110" mass="11147">MPTINQVQLVAPIAMTGSDAQYYVAPALTAAKIGRAVFTNTDTSAHTLTMNITTNGTSAAANRLISARTLAPGESYVSPELAGQVIPAGSDLRGLSATSVTIAVSGITIV</sequence>
<dbReference type="EMBL" id="LR798202">
    <property type="protein sequence ID" value="CAB5170608.1"/>
    <property type="molecule type" value="Genomic_DNA"/>
</dbReference>